<evidence type="ECO:0000256" key="4">
    <source>
        <dbReference type="ARBA" id="ARBA00022840"/>
    </source>
</evidence>
<comment type="caution">
    <text evidence="6">The sequence shown here is derived from an EMBL/GenBank/DDBJ whole genome shotgun (WGS) entry which is preliminary data.</text>
</comment>
<gene>
    <name evidence="6" type="ORF">RhiirA4_401846</name>
</gene>
<proteinExistence type="predicted"/>
<evidence type="ECO:0000259" key="5">
    <source>
        <dbReference type="PROSITE" id="PS50011"/>
    </source>
</evidence>
<dbReference type="InterPro" id="IPR000719">
    <property type="entry name" value="Prot_kinase_dom"/>
</dbReference>
<feature type="domain" description="Protein kinase" evidence="5">
    <location>
        <begin position="38"/>
        <end position="295"/>
    </location>
</feature>
<dbReference type="PANTHER" id="PTHR44329">
    <property type="entry name" value="SERINE/THREONINE-PROTEIN KINASE TNNI3K-RELATED"/>
    <property type="match status" value="1"/>
</dbReference>
<dbReference type="AlphaFoldDB" id="A0A2I1GH36"/>
<dbReference type="GO" id="GO:0005524">
    <property type="term" value="F:ATP binding"/>
    <property type="evidence" value="ECO:0007669"/>
    <property type="project" value="UniProtKB-KW"/>
</dbReference>
<dbReference type="Proteomes" id="UP000234323">
    <property type="component" value="Unassembled WGS sequence"/>
</dbReference>
<dbReference type="PRINTS" id="PR00109">
    <property type="entry name" value="TYRKINASE"/>
</dbReference>
<dbReference type="PROSITE" id="PS50011">
    <property type="entry name" value="PROTEIN_KINASE_DOM"/>
    <property type="match status" value="1"/>
</dbReference>
<evidence type="ECO:0000313" key="6">
    <source>
        <dbReference type="EMBL" id="PKY45942.1"/>
    </source>
</evidence>
<keyword evidence="2" id="KW-0547">Nucleotide-binding</keyword>
<evidence type="ECO:0000256" key="2">
    <source>
        <dbReference type="ARBA" id="ARBA00022741"/>
    </source>
</evidence>
<dbReference type="VEuPathDB" id="FungiDB:RhiirA1_458691"/>
<keyword evidence="4" id="KW-0067">ATP-binding</keyword>
<keyword evidence="3 6" id="KW-0418">Kinase</keyword>
<sequence length="312" mass="35640">MKIFIIPYTITTTNTKRLKNYLDDVGSQVIHIYNSHDFENLTHIASGGFSLVHVAYWKNTVTKVAIKKFNENSKEDDIINEINIMRVASHPSIIQFYGIAKFKDKPYYSLVLEYADGGTLKNHLRNNAKIKWESQLKFAKEIAAAILWLHCNAIIHGDLHPNNILIHKNTIKLADFGCSRLRGNEYYTKPCGIIPYMDPKILGNPESYDLTEKSDIYSLGVIFWELTSCSSPFDSLVKCLIKSEILKGTREKPIPNTNIEFVALYEVCWKQEPDERPDIRQVISELNSIEPNNFNSQDTGDEDLCLSSCEVI</sequence>
<dbReference type="GO" id="GO:0004674">
    <property type="term" value="F:protein serine/threonine kinase activity"/>
    <property type="evidence" value="ECO:0007669"/>
    <property type="project" value="TreeGrafter"/>
</dbReference>
<dbReference type="VEuPathDB" id="FungiDB:FUN_001686"/>
<organism evidence="6 7">
    <name type="scientific">Rhizophagus irregularis</name>
    <dbReference type="NCBI Taxonomy" id="588596"/>
    <lineage>
        <taxon>Eukaryota</taxon>
        <taxon>Fungi</taxon>
        <taxon>Fungi incertae sedis</taxon>
        <taxon>Mucoromycota</taxon>
        <taxon>Glomeromycotina</taxon>
        <taxon>Glomeromycetes</taxon>
        <taxon>Glomerales</taxon>
        <taxon>Glomeraceae</taxon>
        <taxon>Rhizophagus</taxon>
    </lineage>
</organism>
<keyword evidence="1" id="KW-0808">Transferase</keyword>
<dbReference type="EMBL" id="LLXI01000422">
    <property type="protein sequence ID" value="PKY45942.1"/>
    <property type="molecule type" value="Genomic_DNA"/>
</dbReference>
<protein>
    <submittedName>
        <fullName evidence="6">Kinase-like protein</fullName>
    </submittedName>
</protein>
<dbReference type="VEuPathDB" id="FungiDB:RhiirFUN_026249"/>
<dbReference type="PIRSF" id="PIRSF000654">
    <property type="entry name" value="Integrin-linked_kinase"/>
    <property type="match status" value="1"/>
</dbReference>
<name>A0A2I1GH36_9GLOM</name>
<dbReference type="PANTHER" id="PTHR44329:SF288">
    <property type="entry name" value="MITOGEN-ACTIVATED PROTEIN KINASE KINASE KINASE 20"/>
    <property type="match status" value="1"/>
</dbReference>
<dbReference type="Gene3D" id="1.10.510.10">
    <property type="entry name" value="Transferase(Phosphotransferase) domain 1"/>
    <property type="match status" value="1"/>
</dbReference>
<keyword evidence="7" id="KW-1185">Reference proteome</keyword>
<dbReference type="Pfam" id="PF07714">
    <property type="entry name" value="PK_Tyr_Ser-Thr"/>
    <property type="match status" value="1"/>
</dbReference>
<reference evidence="6 7" key="1">
    <citation type="submission" date="2015-10" db="EMBL/GenBank/DDBJ databases">
        <title>Genome analyses suggest a sexual origin of heterokaryosis in a supposedly ancient asexual fungus.</title>
        <authorList>
            <person name="Ropars J."/>
            <person name="Sedzielewska K."/>
            <person name="Noel J."/>
            <person name="Charron P."/>
            <person name="Farinelli L."/>
            <person name="Marton T."/>
            <person name="Kruger M."/>
            <person name="Pelin A."/>
            <person name="Brachmann A."/>
            <person name="Corradi N."/>
        </authorList>
    </citation>
    <scope>NUCLEOTIDE SEQUENCE [LARGE SCALE GENOMIC DNA]</scope>
    <source>
        <strain evidence="6 7">A4</strain>
    </source>
</reference>
<dbReference type="InterPro" id="IPR011009">
    <property type="entry name" value="Kinase-like_dom_sf"/>
</dbReference>
<dbReference type="SUPFAM" id="SSF56112">
    <property type="entry name" value="Protein kinase-like (PK-like)"/>
    <property type="match status" value="1"/>
</dbReference>
<dbReference type="InterPro" id="IPR051681">
    <property type="entry name" value="Ser/Thr_Kinases-Pseudokinases"/>
</dbReference>
<accession>A0A2I1GH36</accession>
<evidence type="ECO:0000256" key="3">
    <source>
        <dbReference type="ARBA" id="ARBA00022777"/>
    </source>
</evidence>
<dbReference type="InterPro" id="IPR001245">
    <property type="entry name" value="Ser-Thr/Tyr_kinase_cat_dom"/>
</dbReference>
<evidence type="ECO:0000313" key="7">
    <source>
        <dbReference type="Proteomes" id="UP000234323"/>
    </source>
</evidence>
<evidence type="ECO:0000256" key="1">
    <source>
        <dbReference type="ARBA" id="ARBA00022679"/>
    </source>
</evidence>